<keyword evidence="1" id="KW-0245">EGF-like domain</keyword>
<keyword evidence="7" id="KW-1185">Reference proteome</keyword>
<keyword evidence="4" id="KW-0472">Membrane</keyword>
<keyword evidence="4" id="KW-1133">Transmembrane helix</keyword>
<keyword evidence="3" id="KW-0677">Repeat</keyword>
<protein>
    <submittedName>
        <fullName evidence="6">Protein jagged-1b</fullName>
    </submittedName>
</protein>
<feature type="domain" description="Notch ligand N-terminal" evidence="5">
    <location>
        <begin position="30"/>
        <end position="123"/>
    </location>
</feature>
<evidence type="ECO:0000256" key="3">
    <source>
        <dbReference type="ARBA" id="ARBA00022737"/>
    </source>
</evidence>
<sequence>MLVKIKMKVLLWVAACVFVYLLPNMGVVATGSFELEVLGIQNLRGELSNGSCCSVSDNRFDNGTCVEECRTFFRLCLKEYQTEVSDTGPCTFGTVSTPVVGGNTFSMHSNPHQNVVLRLPFTFR</sequence>
<organism evidence="6 7">
    <name type="scientific">Stegodyphus mimosarum</name>
    <name type="common">African social velvet spider</name>
    <dbReference type="NCBI Taxonomy" id="407821"/>
    <lineage>
        <taxon>Eukaryota</taxon>
        <taxon>Metazoa</taxon>
        <taxon>Ecdysozoa</taxon>
        <taxon>Arthropoda</taxon>
        <taxon>Chelicerata</taxon>
        <taxon>Arachnida</taxon>
        <taxon>Araneae</taxon>
        <taxon>Araneomorphae</taxon>
        <taxon>Entelegynae</taxon>
        <taxon>Eresoidea</taxon>
        <taxon>Eresidae</taxon>
        <taxon>Stegodyphus</taxon>
    </lineage>
</organism>
<dbReference type="STRING" id="407821.A0A087TNE4"/>
<dbReference type="AlphaFoldDB" id="A0A087TNE4"/>
<dbReference type="GO" id="GO:0016020">
    <property type="term" value="C:membrane"/>
    <property type="evidence" value="ECO:0007669"/>
    <property type="project" value="UniProtKB-SubCell"/>
</dbReference>
<evidence type="ECO:0000256" key="4">
    <source>
        <dbReference type="ARBA" id="ARBA00022989"/>
    </source>
</evidence>
<gene>
    <name evidence="6" type="ORF">X975_22649</name>
</gene>
<reference evidence="6 7" key="1">
    <citation type="submission" date="2013-11" db="EMBL/GenBank/DDBJ databases">
        <title>Genome sequencing of Stegodyphus mimosarum.</title>
        <authorList>
            <person name="Bechsgaard J."/>
        </authorList>
    </citation>
    <scope>NUCLEOTIDE SEQUENCE [LARGE SCALE GENOMIC DNA]</scope>
</reference>
<dbReference type="Gene3D" id="2.60.40.3510">
    <property type="match status" value="1"/>
</dbReference>
<accession>A0A087TNE4</accession>
<dbReference type="Proteomes" id="UP000054359">
    <property type="component" value="Unassembled WGS sequence"/>
</dbReference>
<dbReference type="InterPro" id="IPR011651">
    <property type="entry name" value="Notch_ligand_N"/>
</dbReference>
<evidence type="ECO:0000256" key="2">
    <source>
        <dbReference type="ARBA" id="ARBA00022692"/>
    </source>
</evidence>
<name>A0A087TNE4_STEMI</name>
<evidence type="ECO:0000256" key="1">
    <source>
        <dbReference type="ARBA" id="ARBA00022536"/>
    </source>
</evidence>
<dbReference type="EMBL" id="KK116037">
    <property type="protein sequence ID" value="KFM66633.1"/>
    <property type="molecule type" value="Genomic_DNA"/>
</dbReference>
<evidence type="ECO:0000313" key="6">
    <source>
        <dbReference type="EMBL" id="KFM66633.1"/>
    </source>
</evidence>
<keyword evidence="2" id="KW-0812">Transmembrane</keyword>
<dbReference type="Pfam" id="PF07657">
    <property type="entry name" value="MNNL"/>
    <property type="match status" value="1"/>
</dbReference>
<dbReference type="GO" id="GO:0007219">
    <property type="term" value="P:Notch signaling pathway"/>
    <property type="evidence" value="ECO:0007669"/>
    <property type="project" value="InterPro"/>
</dbReference>
<evidence type="ECO:0000313" key="7">
    <source>
        <dbReference type="Proteomes" id="UP000054359"/>
    </source>
</evidence>
<proteinExistence type="predicted"/>
<dbReference type="OrthoDB" id="283575at2759"/>
<feature type="non-terminal residue" evidence="6">
    <location>
        <position position="124"/>
    </location>
</feature>
<evidence type="ECO:0000259" key="5">
    <source>
        <dbReference type="Pfam" id="PF07657"/>
    </source>
</evidence>